<dbReference type="Proteomes" id="UP000199417">
    <property type="component" value="Unassembled WGS sequence"/>
</dbReference>
<reference evidence="1 2" key="1">
    <citation type="submission" date="2016-10" db="EMBL/GenBank/DDBJ databases">
        <authorList>
            <person name="de Groot N.N."/>
        </authorList>
    </citation>
    <scope>NUCLEOTIDE SEQUENCE [LARGE SCALE GENOMIC DNA]</scope>
    <source>
        <strain evidence="1 2">JCM 11308</strain>
    </source>
</reference>
<dbReference type="STRING" id="168276.SAMN05444580_108142"/>
<dbReference type="EMBL" id="FNAB01000008">
    <property type="protein sequence ID" value="SDD98718.1"/>
    <property type="molecule type" value="Genomic_DNA"/>
</dbReference>
<evidence type="ECO:0000313" key="1">
    <source>
        <dbReference type="EMBL" id="SDD98718.1"/>
    </source>
</evidence>
<dbReference type="AlphaFoldDB" id="A0A1G6Z7U5"/>
<keyword evidence="2" id="KW-1185">Reference proteome</keyword>
<name>A0A1G6Z7U5_9NOCA</name>
<protein>
    <submittedName>
        <fullName evidence="1">Uncharacterized protein</fullName>
    </submittedName>
</protein>
<organism evidence="1 2">
    <name type="scientific">Rhodococcus tukisamuensis</name>
    <dbReference type="NCBI Taxonomy" id="168276"/>
    <lineage>
        <taxon>Bacteria</taxon>
        <taxon>Bacillati</taxon>
        <taxon>Actinomycetota</taxon>
        <taxon>Actinomycetes</taxon>
        <taxon>Mycobacteriales</taxon>
        <taxon>Nocardiaceae</taxon>
        <taxon>Rhodococcus</taxon>
    </lineage>
</organism>
<sequence>MTDVGQRPSDLPATYCSDVDGVRYIVIDPTAGDMSGWIIETTDGDGRVSRSAFTREATWYETQDGDWNGLGYGTPKNPWAALVDRGMQITNWIRPVGAP</sequence>
<proteinExistence type="predicted"/>
<accession>A0A1G6Z7U5</accession>
<evidence type="ECO:0000313" key="2">
    <source>
        <dbReference type="Proteomes" id="UP000199417"/>
    </source>
</evidence>
<dbReference type="RefSeq" id="WP_139191228.1">
    <property type="nucleotide sequence ID" value="NZ_FNAB01000008.1"/>
</dbReference>
<gene>
    <name evidence="1" type="ORF">SAMN05444580_108142</name>
</gene>